<organism evidence="2 3">
    <name type="scientific">Pseudooctadecabacter jejudonensis</name>
    <dbReference type="NCBI Taxonomy" id="1391910"/>
    <lineage>
        <taxon>Bacteria</taxon>
        <taxon>Pseudomonadati</taxon>
        <taxon>Pseudomonadota</taxon>
        <taxon>Alphaproteobacteria</taxon>
        <taxon>Rhodobacterales</taxon>
        <taxon>Paracoccaceae</taxon>
        <taxon>Pseudooctadecabacter</taxon>
    </lineage>
</organism>
<gene>
    <name evidence="2" type="ORF">PSJ8397_00805</name>
</gene>
<feature type="transmembrane region" description="Helical" evidence="1">
    <location>
        <begin position="162"/>
        <end position="180"/>
    </location>
</feature>
<reference evidence="2 3" key="1">
    <citation type="submission" date="2017-03" db="EMBL/GenBank/DDBJ databases">
        <authorList>
            <person name="Afonso C.L."/>
            <person name="Miller P.J."/>
            <person name="Scott M.A."/>
            <person name="Spackman E."/>
            <person name="Goraichik I."/>
            <person name="Dimitrov K.M."/>
            <person name="Suarez D.L."/>
            <person name="Swayne D.E."/>
        </authorList>
    </citation>
    <scope>NUCLEOTIDE SEQUENCE [LARGE SCALE GENOMIC DNA]</scope>
    <source>
        <strain evidence="2 3">CECT 8397</strain>
    </source>
</reference>
<feature type="transmembrane region" description="Helical" evidence="1">
    <location>
        <begin position="30"/>
        <end position="50"/>
    </location>
</feature>
<evidence type="ECO:0000313" key="3">
    <source>
        <dbReference type="Proteomes" id="UP000193623"/>
    </source>
</evidence>
<evidence type="ECO:0000256" key="1">
    <source>
        <dbReference type="SAM" id="Phobius"/>
    </source>
</evidence>
<protein>
    <submittedName>
        <fullName evidence="2">Uncharacterized protein</fullName>
    </submittedName>
</protein>
<feature type="transmembrane region" description="Helical" evidence="1">
    <location>
        <begin position="106"/>
        <end position="128"/>
    </location>
</feature>
<dbReference type="EMBL" id="FWFT01000001">
    <property type="protein sequence ID" value="SLN21017.1"/>
    <property type="molecule type" value="Genomic_DNA"/>
</dbReference>
<keyword evidence="1" id="KW-0812">Transmembrane</keyword>
<keyword evidence="1" id="KW-0472">Membrane</keyword>
<sequence length="236" mass="25706">MWSGGLLLAHVLCYVGMIASAVAGGAMLIYMILLLPLYLSCLGAGAGLAARQLYEWHLSGLPAHGAPTGPTYAEIEIARLIFGAKIALGISVVLGLGFFALMQEGWAIAMIPPAFSAASLWFAFAHIIRRTGVSRTEAKHQDAVHADRPGVRRERMRQNTRWIMFKRGLVCLVPFVIARWCVDIMAPGSDLVPVVNLLWICVTMGVVLLPIKPLPRYHAGPAAGLPEGLRMPRRRF</sequence>
<keyword evidence="1" id="KW-1133">Transmembrane helix</keyword>
<feature type="transmembrane region" description="Helical" evidence="1">
    <location>
        <begin position="80"/>
        <end position="100"/>
    </location>
</feature>
<proteinExistence type="predicted"/>
<name>A0A1Y5RMJ2_9RHOB</name>
<accession>A0A1Y5RMJ2</accession>
<keyword evidence="3" id="KW-1185">Reference proteome</keyword>
<dbReference type="Proteomes" id="UP000193623">
    <property type="component" value="Unassembled WGS sequence"/>
</dbReference>
<feature type="transmembrane region" description="Helical" evidence="1">
    <location>
        <begin position="192"/>
        <end position="211"/>
    </location>
</feature>
<dbReference type="AlphaFoldDB" id="A0A1Y5RMJ2"/>
<evidence type="ECO:0000313" key="2">
    <source>
        <dbReference type="EMBL" id="SLN21017.1"/>
    </source>
</evidence>